<evidence type="ECO:0000313" key="3">
    <source>
        <dbReference type="Proteomes" id="UP000321362"/>
    </source>
</evidence>
<proteinExistence type="predicted"/>
<name>A0A5B8W1L3_9SPHI</name>
<dbReference type="AlphaFoldDB" id="A0A5B8W1L3"/>
<dbReference type="RefSeq" id="WP_147053960.1">
    <property type="nucleotide sequence ID" value="NZ_CP042437.1"/>
</dbReference>
<dbReference type="KEGG" id="mgk:FSB76_12860"/>
<keyword evidence="1" id="KW-1133">Transmembrane helix</keyword>
<feature type="transmembrane region" description="Helical" evidence="1">
    <location>
        <begin position="7"/>
        <end position="25"/>
    </location>
</feature>
<keyword evidence="1" id="KW-0472">Membrane</keyword>
<organism evidence="2 3">
    <name type="scientific">Mucilaginibacter ginsenosidivorax</name>
    <dbReference type="NCBI Taxonomy" id="862126"/>
    <lineage>
        <taxon>Bacteria</taxon>
        <taxon>Pseudomonadati</taxon>
        <taxon>Bacteroidota</taxon>
        <taxon>Sphingobacteriia</taxon>
        <taxon>Sphingobacteriales</taxon>
        <taxon>Sphingobacteriaceae</taxon>
        <taxon>Mucilaginibacter</taxon>
    </lineage>
</organism>
<dbReference type="OrthoDB" id="799864at2"/>
<keyword evidence="3" id="KW-1185">Reference proteome</keyword>
<gene>
    <name evidence="2" type="ORF">FSB76_12860</name>
</gene>
<accession>A0A5B8W1L3</accession>
<dbReference type="Proteomes" id="UP000321362">
    <property type="component" value="Chromosome"/>
</dbReference>
<keyword evidence="1" id="KW-0812">Transmembrane</keyword>
<reference evidence="2 3" key="1">
    <citation type="journal article" date="2013" name="J. Microbiol.">
        <title>Mucilaginibacter ginsenosidivorax sp. nov., with ginsenoside converting activity isolated from sediment.</title>
        <authorList>
            <person name="Kim J.K."/>
            <person name="Choi T.E."/>
            <person name="Liu Q.M."/>
            <person name="Park H.Y."/>
            <person name="Yi T.H."/>
            <person name="Yoon M.H."/>
            <person name="Kim S.C."/>
            <person name="Im W.T."/>
        </authorList>
    </citation>
    <scope>NUCLEOTIDE SEQUENCE [LARGE SCALE GENOMIC DNA]</scope>
    <source>
        <strain evidence="2 3">KHI28</strain>
    </source>
</reference>
<evidence type="ECO:0000313" key="2">
    <source>
        <dbReference type="EMBL" id="QEC76792.1"/>
    </source>
</evidence>
<dbReference type="EMBL" id="CP042437">
    <property type="protein sequence ID" value="QEC76792.1"/>
    <property type="molecule type" value="Genomic_DNA"/>
</dbReference>
<evidence type="ECO:0000256" key="1">
    <source>
        <dbReference type="SAM" id="Phobius"/>
    </source>
</evidence>
<protein>
    <submittedName>
        <fullName evidence="2">Uncharacterized protein</fullName>
    </submittedName>
</protein>
<sequence length="73" mass="7991">MRSVIKYISLLLFSGLIVPFYYVTFTQSPPIAVKLTPLISAQTQPNAGKPIGQAIMLDIAQNLFPVLKSLISL</sequence>